<reference evidence="6" key="1">
    <citation type="submission" date="2020-04" db="EMBL/GenBank/DDBJ databases">
        <authorList>
            <person name="Naeem R."/>
            <person name="Antony C."/>
            <person name="Guan Q."/>
        </authorList>
    </citation>
    <scope>NUCLEOTIDE SEQUENCE</scope>
    <source>
        <strain evidence="6">NGKP54</strain>
    </source>
</reference>
<dbReference type="InterPro" id="IPR027417">
    <property type="entry name" value="P-loop_NTPase"/>
</dbReference>
<evidence type="ECO:0000256" key="1">
    <source>
        <dbReference type="ARBA" id="ARBA00005417"/>
    </source>
</evidence>
<dbReference type="InterPro" id="IPR003439">
    <property type="entry name" value="ABC_transporter-like_ATP-bd"/>
</dbReference>
<dbReference type="PANTHER" id="PTHR46743">
    <property type="entry name" value="TEICHOIC ACIDS EXPORT ATP-BINDING PROTEIN TAGH"/>
    <property type="match status" value="1"/>
</dbReference>
<dbReference type="PANTHER" id="PTHR46743:SF2">
    <property type="entry name" value="TEICHOIC ACIDS EXPORT ATP-BINDING PROTEIN TAGH"/>
    <property type="match status" value="1"/>
</dbReference>
<comment type="similarity">
    <text evidence="1">Belongs to the ABC transporter superfamily.</text>
</comment>
<keyword evidence="4 6" id="KW-0067">ATP-binding</keyword>
<evidence type="ECO:0000256" key="3">
    <source>
        <dbReference type="ARBA" id="ARBA00022741"/>
    </source>
</evidence>
<gene>
    <name evidence="6" type="primary">tagH_2</name>
    <name evidence="6" type="ORF">NGKP54_PROKKA_03151</name>
</gene>
<keyword evidence="3" id="KW-0547">Nucleotide-binding</keyword>
<dbReference type="GO" id="GO:0016020">
    <property type="term" value="C:membrane"/>
    <property type="evidence" value="ECO:0007669"/>
    <property type="project" value="InterPro"/>
</dbReference>
<dbReference type="CDD" id="cd03220">
    <property type="entry name" value="ABC_KpsT_Wzt"/>
    <property type="match status" value="1"/>
</dbReference>
<dbReference type="InterPro" id="IPR050683">
    <property type="entry name" value="Bact_Polysacc_Export_ATP-bd"/>
</dbReference>
<dbReference type="PROSITE" id="PS50893">
    <property type="entry name" value="ABC_TRANSPORTER_2"/>
    <property type="match status" value="1"/>
</dbReference>
<dbReference type="SMART" id="SM00382">
    <property type="entry name" value="AAA"/>
    <property type="match status" value="1"/>
</dbReference>
<sequence length="240" mass="26331">MIIFDHVTRCYAPSRLSGNTLRGLLSFRQQPEKPMFTALNDISFHLPRGGSLGIIGGNGAGKSTLLKLLTRITRPTKGRITVRGSMSSLLEIGAGFHHDLSGRENIWLAGAILGMSRQAVSRRLDAIVEFADLTAFLDQPVRTYSSGMFLRLAFSVGVHLDSDILVIDEALAVGDADFQARCLARINHFRRRGGTLVLVSHDPSQLLAVCDRGLVLEHGRCQFYGPVDDALHFYSTLQGR</sequence>
<dbReference type="AlphaFoldDB" id="A0A8D6Q2Y3"/>
<dbReference type="GO" id="GO:0016887">
    <property type="term" value="F:ATP hydrolysis activity"/>
    <property type="evidence" value="ECO:0007669"/>
    <property type="project" value="InterPro"/>
</dbReference>
<organism evidence="6">
    <name type="scientific">Klebsiella pneumoniae</name>
    <dbReference type="NCBI Taxonomy" id="573"/>
    <lineage>
        <taxon>Bacteria</taxon>
        <taxon>Pseudomonadati</taxon>
        <taxon>Pseudomonadota</taxon>
        <taxon>Gammaproteobacteria</taxon>
        <taxon>Enterobacterales</taxon>
        <taxon>Enterobacteriaceae</taxon>
        <taxon>Klebsiella/Raoultella group</taxon>
        <taxon>Klebsiella</taxon>
        <taxon>Klebsiella pneumoniae complex</taxon>
    </lineage>
</organism>
<evidence type="ECO:0000259" key="5">
    <source>
        <dbReference type="PROSITE" id="PS50893"/>
    </source>
</evidence>
<dbReference type="RefSeq" id="WP_108452540.1">
    <property type="nucleotide sequence ID" value="NZ_CABVMH010000007.1"/>
</dbReference>
<keyword evidence="2" id="KW-0813">Transport</keyword>
<name>A0A8D6Q2Y3_KLEPN</name>
<dbReference type="InterPro" id="IPR003593">
    <property type="entry name" value="AAA+_ATPase"/>
</dbReference>
<proteinExistence type="inferred from homology"/>
<protein>
    <submittedName>
        <fullName evidence="6">Teichoic acids export ATP-binding protein TagH</fullName>
    </submittedName>
</protein>
<dbReference type="Pfam" id="PF00005">
    <property type="entry name" value="ABC_tran"/>
    <property type="match status" value="1"/>
</dbReference>
<dbReference type="GO" id="GO:0005524">
    <property type="term" value="F:ATP binding"/>
    <property type="evidence" value="ECO:0007669"/>
    <property type="project" value="UniProtKB-KW"/>
</dbReference>
<dbReference type="InterPro" id="IPR015860">
    <property type="entry name" value="ABC_transpr_TagH-like"/>
</dbReference>
<evidence type="ECO:0000313" key="6">
    <source>
        <dbReference type="EMBL" id="CAB3558932.1"/>
    </source>
</evidence>
<accession>A0A8D6Q2Y3</accession>
<feature type="domain" description="ABC transporter" evidence="5">
    <location>
        <begin position="21"/>
        <end position="239"/>
    </location>
</feature>
<dbReference type="Gene3D" id="3.40.50.300">
    <property type="entry name" value="P-loop containing nucleotide triphosphate hydrolases"/>
    <property type="match status" value="1"/>
</dbReference>
<evidence type="ECO:0000256" key="2">
    <source>
        <dbReference type="ARBA" id="ARBA00022448"/>
    </source>
</evidence>
<evidence type="ECO:0000256" key="4">
    <source>
        <dbReference type="ARBA" id="ARBA00022840"/>
    </source>
</evidence>
<dbReference type="GO" id="GO:0140359">
    <property type="term" value="F:ABC-type transporter activity"/>
    <property type="evidence" value="ECO:0007669"/>
    <property type="project" value="InterPro"/>
</dbReference>
<dbReference type="SUPFAM" id="SSF52540">
    <property type="entry name" value="P-loop containing nucleoside triphosphate hydrolases"/>
    <property type="match status" value="1"/>
</dbReference>
<dbReference type="EMBL" id="LR793264">
    <property type="protein sequence ID" value="CAB3558932.1"/>
    <property type="molecule type" value="Genomic_DNA"/>
</dbReference>